<evidence type="ECO:0000313" key="2">
    <source>
        <dbReference type="EMBL" id="KJL37470.1"/>
    </source>
</evidence>
<dbReference type="InterPro" id="IPR007295">
    <property type="entry name" value="DUF402"/>
</dbReference>
<name>A0A0M2H0C7_9MICO</name>
<organism evidence="2 3">
    <name type="scientific">Microbacterium terrae</name>
    <dbReference type="NCBI Taxonomy" id="69369"/>
    <lineage>
        <taxon>Bacteria</taxon>
        <taxon>Bacillati</taxon>
        <taxon>Actinomycetota</taxon>
        <taxon>Actinomycetes</taxon>
        <taxon>Micrococcales</taxon>
        <taxon>Microbacteriaceae</taxon>
        <taxon>Microbacterium</taxon>
    </lineage>
</organism>
<dbReference type="PATRIC" id="fig|92835.4.peg.3255"/>
<dbReference type="Gene3D" id="2.40.380.10">
    <property type="entry name" value="FomD-like"/>
    <property type="match status" value="1"/>
</dbReference>
<dbReference type="Proteomes" id="UP000033956">
    <property type="component" value="Unassembled WGS sequence"/>
</dbReference>
<accession>A0A0M2H0C7</accession>
<protein>
    <recommendedName>
        <fullName evidence="1">DUF402 domain-containing protein</fullName>
    </recommendedName>
</protein>
<sequence>MTAPSHRPDPGTRLLFRWRKWDGTPHWEHDCVYLGSDRWGDWFGQDSGWRSIRPGRDMAVRSRNVTLVPPTGDFAYTWNTPPQETRIYIDVAWDVRWTDAGEPTGIDMDLDVVRREPAEPYVDREGVLRAPGDVYIEDRDEWDEHRVAYGYPADIVTHLDALAVDLEGRVRAGEAPFDAATAQHWLDRFDDLGPF</sequence>
<reference evidence="2 3" key="1">
    <citation type="submission" date="2015-02" db="EMBL/GenBank/DDBJ databases">
        <title>Draft genome sequences of ten Microbacterium spp. with emphasis on heavy metal contaminated environments.</title>
        <authorList>
            <person name="Corretto E."/>
        </authorList>
    </citation>
    <scope>NUCLEOTIDE SEQUENCE [LARGE SCALE GENOMIC DNA]</scope>
    <source>
        <strain evidence="2 3">DSM 12510</strain>
    </source>
</reference>
<proteinExistence type="predicted"/>
<evidence type="ECO:0000313" key="3">
    <source>
        <dbReference type="Proteomes" id="UP000033956"/>
    </source>
</evidence>
<dbReference type="STRING" id="92835.RS81_03224"/>
<dbReference type="AlphaFoldDB" id="A0A0M2H0C7"/>
<dbReference type="OrthoDB" id="3531052at2"/>
<comment type="caution">
    <text evidence="2">The sequence shown here is derived from an EMBL/GenBank/DDBJ whole genome shotgun (WGS) entry which is preliminary data.</text>
</comment>
<keyword evidence="3" id="KW-1185">Reference proteome</keyword>
<feature type="domain" description="DUF402" evidence="1">
    <location>
        <begin position="36"/>
        <end position="119"/>
    </location>
</feature>
<dbReference type="Pfam" id="PF04167">
    <property type="entry name" value="DUF402"/>
    <property type="match status" value="1"/>
</dbReference>
<dbReference type="InterPro" id="IPR035930">
    <property type="entry name" value="FomD-like_sf"/>
</dbReference>
<evidence type="ECO:0000259" key="1">
    <source>
        <dbReference type="Pfam" id="PF04167"/>
    </source>
</evidence>
<dbReference type="RefSeq" id="WP_045277128.1">
    <property type="nucleotide sequence ID" value="NZ_BAAAUP010000002.1"/>
</dbReference>
<gene>
    <name evidence="2" type="ORF">RS81_03224</name>
</gene>
<dbReference type="EMBL" id="JYIZ01000057">
    <property type="protein sequence ID" value="KJL37470.1"/>
    <property type="molecule type" value="Genomic_DNA"/>
</dbReference>